<organism evidence="1 2">
    <name type="scientific">Rhizophagus irregularis</name>
    <dbReference type="NCBI Taxonomy" id="588596"/>
    <lineage>
        <taxon>Eukaryota</taxon>
        <taxon>Fungi</taxon>
        <taxon>Fungi incertae sedis</taxon>
        <taxon>Mucoromycota</taxon>
        <taxon>Glomeromycotina</taxon>
        <taxon>Glomeromycetes</taxon>
        <taxon>Glomerales</taxon>
        <taxon>Glomeraceae</taxon>
        <taxon>Rhizophagus</taxon>
    </lineage>
</organism>
<dbReference type="EMBL" id="LLXL01001018">
    <property type="protein sequence ID" value="PKK66991.1"/>
    <property type="molecule type" value="Genomic_DNA"/>
</dbReference>
<protein>
    <submittedName>
        <fullName evidence="1">Uncharacterized protein</fullName>
    </submittedName>
</protein>
<sequence length="180" mass="20863">MSLPYGSRQSRFTSFDNFQKFISTKKVLCKCGETVSLGAIYQVANFQRHFQSKNCDYYLNKQPSINVFFSNSISENDEENRNDEGSNDERNRKRIAVRCQGLCDLEHINYVINSPASFGGGKRARSYRKTTFSRKVSRKNPFTRKKLNKEQLKEFERALEAEATWRLDKEDLAISCTISV</sequence>
<dbReference type="AlphaFoldDB" id="A0A2N1MZC2"/>
<reference evidence="1 2" key="2">
    <citation type="submission" date="2017-10" db="EMBL/GenBank/DDBJ databases">
        <title>Extensive intraspecific genome diversity in a model arbuscular mycorrhizal fungus.</title>
        <authorList>
            <person name="Chen E.C.H."/>
            <person name="Morin E."/>
            <person name="Baudet D."/>
            <person name="Noel J."/>
            <person name="Ndikumana S."/>
            <person name="Charron P."/>
            <person name="St-Onge C."/>
            <person name="Giorgi J."/>
            <person name="Grigoriev I.V."/>
            <person name="Roux C."/>
            <person name="Martin F.M."/>
            <person name="Corradi N."/>
        </authorList>
    </citation>
    <scope>NUCLEOTIDE SEQUENCE [LARGE SCALE GENOMIC DNA]</scope>
    <source>
        <strain evidence="1 2">C2</strain>
    </source>
</reference>
<dbReference type="VEuPathDB" id="FungiDB:RhiirFUN_022526"/>
<evidence type="ECO:0000313" key="1">
    <source>
        <dbReference type="EMBL" id="PKK66991.1"/>
    </source>
</evidence>
<reference evidence="1 2" key="1">
    <citation type="submission" date="2016-04" db="EMBL/GenBank/DDBJ databases">
        <title>Genome analyses suggest a sexual origin of heterokaryosis in a supposedly ancient asexual fungus.</title>
        <authorList>
            <person name="Ropars J."/>
            <person name="Sedzielewska K."/>
            <person name="Noel J."/>
            <person name="Charron P."/>
            <person name="Farinelli L."/>
            <person name="Marton T."/>
            <person name="Kruger M."/>
            <person name="Pelin A."/>
            <person name="Brachmann A."/>
            <person name="Corradi N."/>
        </authorList>
    </citation>
    <scope>NUCLEOTIDE SEQUENCE [LARGE SCALE GENOMIC DNA]</scope>
    <source>
        <strain evidence="1 2">C2</strain>
    </source>
</reference>
<proteinExistence type="predicted"/>
<dbReference type="Proteomes" id="UP000233469">
    <property type="component" value="Unassembled WGS sequence"/>
</dbReference>
<name>A0A2N1MZC2_9GLOM</name>
<gene>
    <name evidence="1" type="ORF">RhiirC2_806248</name>
</gene>
<comment type="caution">
    <text evidence="1">The sequence shown here is derived from an EMBL/GenBank/DDBJ whole genome shotgun (WGS) entry which is preliminary data.</text>
</comment>
<evidence type="ECO:0000313" key="2">
    <source>
        <dbReference type="Proteomes" id="UP000233469"/>
    </source>
</evidence>
<accession>A0A2N1MZC2</accession>
<dbReference type="VEuPathDB" id="FungiDB:RhiirA1_464123"/>
<dbReference type="VEuPathDB" id="FungiDB:FUN_017181"/>